<keyword evidence="12" id="KW-1185">Reference proteome</keyword>
<dbReference type="SUPFAM" id="SSF51366">
    <property type="entry name" value="Ribulose-phoshate binding barrel"/>
    <property type="match status" value="1"/>
</dbReference>
<dbReference type="PANTHER" id="PTHR42894">
    <property type="entry name" value="N-(5'-PHOSPHORIBOSYL)ANTHRANILATE ISOMERASE"/>
    <property type="match status" value="1"/>
</dbReference>
<evidence type="ECO:0000256" key="9">
    <source>
        <dbReference type="SAM" id="MobiDB-lite"/>
    </source>
</evidence>
<dbReference type="PANTHER" id="PTHR42894:SF1">
    <property type="entry name" value="N-(5'-PHOSPHORIBOSYL)ANTHRANILATE ISOMERASE"/>
    <property type="match status" value="1"/>
</dbReference>
<evidence type="ECO:0000256" key="7">
    <source>
        <dbReference type="ARBA" id="ARBA00023235"/>
    </source>
</evidence>
<evidence type="ECO:0000256" key="5">
    <source>
        <dbReference type="ARBA" id="ARBA00022822"/>
    </source>
</evidence>
<evidence type="ECO:0000256" key="2">
    <source>
        <dbReference type="ARBA" id="ARBA00004664"/>
    </source>
</evidence>
<comment type="catalytic activity">
    <reaction evidence="1 8">
        <text>N-(5-phospho-beta-D-ribosyl)anthranilate = 1-(2-carboxyphenylamino)-1-deoxy-D-ribulose 5-phosphate</text>
        <dbReference type="Rhea" id="RHEA:21540"/>
        <dbReference type="ChEBI" id="CHEBI:18277"/>
        <dbReference type="ChEBI" id="CHEBI:58613"/>
        <dbReference type="EC" id="5.3.1.24"/>
    </reaction>
</comment>
<gene>
    <name evidence="8" type="primary">trpF</name>
    <name evidence="11" type="ORF">M0R89_02275</name>
</gene>
<protein>
    <recommendedName>
        <fullName evidence="8">N-(5'-phosphoribosyl)anthranilate isomerase</fullName>
        <shortName evidence="8">PRAI</shortName>
        <ecNumber evidence="8">5.3.1.24</ecNumber>
    </recommendedName>
</protein>
<evidence type="ECO:0000256" key="8">
    <source>
        <dbReference type="HAMAP-Rule" id="MF_00135"/>
    </source>
</evidence>
<evidence type="ECO:0000313" key="12">
    <source>
        <dbReference type="Proteomes" id="UP000830729"/>
    </source>
</evidence>
<evidence type="ECO:0000256" key="4">
    <source>
        <dbReference type="ARBA" id="ARBA00022605"/>
    </source>
</evidence>
<dbReference type="Proteomes" id="UP000830729">
    <property type="component" value="Chromosome"/>
</dbReference>
<dbReference type="HAMAP" id="MF_00135">
    <property type="entry name" value="PRAI"/>
    <property type="match status" value="1"/>
</dbReference>
<dbReference type="InterPro" id="IPR011060">
    <property type="entry name" value="RibuloseP-bd_barrel"/>
</dbReference>
<comment type="pathway">
    <text evidence="2 8">Amino-acid biosynthesis; L-tryptophan biosynthesis; L-tryptophan from chorismate: step 3/5.</text>
</comment>
<keyword evidence="5 8" id="KW-0822">Tryptophan biosynthesis</keyword>
<proteinExistence type="inferred from homology"/>
<dbReference type="GO" id="GO:0000162">
    <property type="term" value="P:L-tryptophan biosynthetic process"/>
    <property type="evidence" value="ECO:0007669"/>
    <property type="project" value="UniProtKB-UniRule"/>
</dbReference>
<dbReference type="KEGG" id="halx:M0R89_02275"/>
<dbReference type="Pfam" id="PF00697">
    <property type="entry name" value="PRAI"/>
    <property type="match status" value="1"/>
</dbReference>
<accession>A0A8U0HW39</accession>
<dbReference type="RefSeq" id="WP_248650949.1">
    <property type="nucleotide sequence ID" value="NZ_CP096659.1"/>
</dbReference>
<dbReference type="EMBL" id="CP096659">
    <property type="protein sequence ID" value="UPV74906.1"/>
    <property type="molecule type" value="Genomic_DNA"/>
</dbReference>
<dbReference type="InterPro" id="IPR044643">
    <property type="entry name" value="TrpF_fam"/>
</dbReference>
<evidence type="ECO:0000256" key="3">
    <source>
        <dbReference type="ARBA" id="ARBA00007571"/>
    </source>
</evidence>
<dbReference type="GO" id="GO:0004640">
    <property type="term" value="F:phosphoribosylanthranilate isomerase activity"/>
    <property type="evidence" value="ECO:0007669"/>
    <property type="project" value="UniProtKB-UniRule"/>
</dbReference>
<name>A0A8U0HW39_9EURY</name>
<organism evidence="11 12">
    <name type="scientific">Halorussus limi</name>
    <dbReference type="NCBI Taxonomy" id="2938695"/>
    <lineage>
        <taxon>Archaea</taxon>
        <taxon>Methanobacteriati</taxon>
        <taxon>Methanobacteriota</taxon>
        <taxon>Stenosarchaea group</taxon>
        <taxon>Halobacteria</taxon>
        <taxon>Halobacteriales</taxon>
        <taxon>Haladaptataceae</taxon>
        <taxon>Halorussus</taxon>
    </lineage>
</organism>
<dbReference type="GeneID" id="72183988"/>
<dbReference type="EC" id="5.3.1.24" evidence="8"/>
<dbReference type="CDD" id="cd00405">
    <property type="entry name" value="PRAI"/>
    <property type="match status" value="1"/>
</dbReference>
<feature type="domain" description="N-(5'phosphoribosyl) anthranilate isomerase (PRAI)" evidence="10">
    <location>
        <begin position="4"/>
        <end position="196"/>
    </location>
</feature>
<keyword evidence="7 8" id="KW-0413">Isomerase</keyword>
<comment type="similarity">
    <text evidence="3 8">Belongs to the TrpF family.</text>
</comment>
<keyword evidence="4 8" id="KW-0028">Amino-acid biosynthesis</keyword>
<keyword evidence="6 8" id="KW-0057">Aromatic amino acid biosynthesis</keyword>
<sequence length="235" mass="24282">MTRVKICGLTSTDDLRVAVEAGADAVGLLVDVPVDSPREIDPQRAVEIAEAAPPFVTTVLVTMPESPDRAVELARAVEPDAVQVHGEMGVGDLAYLTASVEAKVIKVVDAGDPDEARRYDEVADALLVDSVDDDGAGGTGQTHDWDRTAEVVSTLDSPVVLAGGLTPTNVADAVRTVEPFAVDVASGVDRDGVGDETASGETVSDETPSADGRKDPDAVADFVANAKRTHSAPTP</sequence>
<dbReference type="Gene3D" id="3.20.20.70">
    <property type="entry name" value="Aldolase class I"/>
    <property type="match status" value="1"/>
</dbReference>
<evidence type="ECO:0000256" key="6">
    <source>
        <dbReference type="ARBA" id="ARBA00023141"/>
    </source>
</evidence>
<evidence type="ECO:0000259" key="10">
    <source>
        <dbReference type="Pfam" id="PF00697"/>
    </source>
</evidence>
<dbReference type="InterPro" id="IPR001240">
    <property type="entry name" value="PRAI_dom"/>
</dbReference>
<feature type="region of interest" description="Disordered" evidence="9">
    <location>
        <begin position="187"/>
        <end position="235"/>
    </location>
</feature>
<evidence type="ECO:0000256" key="1">
    <source>
        <dbReference type="ARBA" id="ARBA00001164"/>
    </source>
</evidence>
<dbReference type="InterPro" id="IPR013785">
    <property type="entry name" value="Aldolase_TIM"/>
</dbReference>
<reference evidence="11 12" key="1">
    <citation type="submission" date="2022-04" db="EMBL/GenBank/DDBJ databases">
        <title>Diverse halophilic archaea isolated from saline environments.</title>
        <authorList>
            <person name="Cui H.-L."/>
        </authorList>
    </citation>
    <scope>NUCLEOTIDE SEQUENCE [LARGE SCALE GENOMIC DNA]</scope>
    <source>
        <strain evidence="11 12">XZYJT49</strain>
    </source>
</reference>
<evidence type="ECO:0000313" key="11">
    <source>
        <dbReference type="EMBL" id="UPV74906.1"/>
    </source>
</evidence>
<dbReference type="AlphaFoldDB" id="A0A8U0HW39"/>